<proteinExistence type="predicted"/>
<sequence length="192" mass="21490">MIVAEQKKREFKDKQAYEALDVKQQTYSSWKRGVVPRPGMYPSIAAFLGVDESVVAELAQQAAQVENANKLSAFVTARVYGTMSDRKEGKWKFQPINDGRKRIPEGRYALIVDTKIMEPVFRVGTKIWLDPSRWPQQGDDVIVHTGGMGWIGTFDSLEGKKASLTRYGGGSLSVDNVEAIHVIVLSERVVWS</sequence>
<reference evidence="1 2" key="1">
    <citation type="submission" date="2014-12" db="EMBL/GenBank/DDBJ databases">
        <title>16Stimator: statistical estimation of ribosomal gene copy numbers from draft genome assemblies.</title>
        <authorList>
            <person name="Perisin M.A."/>
            <person name="Vetter M."/>
            <person name="Gilbert J.A."/>
            <person name="Bergelson J."/>
        </authorList>
    </citation>
    <scope>NUCLEOTIDE SEQUENCE [LARGE SCALE GENOMIC DNA]</scope>
    <source>
        <strain evidence="1 2">MEJ076</strain>
    </source>
</reference>
<gene>
    <name evidence="1" type="ORF">RU07_02360</name>
</gene>
<accession>A0A0D0KYG2</accession>
<name>A0A0D0KYG2_AGRTU</name>
<organism evidence="1 2">
    <name type="scientific">Agrobacterium tumefaciens</name>
    <dbReference type="NCBI Taxonomy" id="358"/>
    <lineage>
        <taxon>Bacteria</taxon>
        <taxon>Pseudomonadati</taxon>
        <taxon>Pseudomonadota</taxon>
        <taxon>Alphaproteobacteria</taxon>
        <taxon>Hyphomicrobiales</taxon>
        <taxon>Rhizobiaceae</taxon>
        <taxon>Rhizobium/Agrobacterium group</taxon>
        <taxon>Agrobacterium</taxon>
        <taxon>Agrobacterium tumefaciens complex</taxon>
    </lineage>
</organism>
<evidence type="ECO:0000313" key="1">
    <source>
        <dbReference type="EMBL" id="KIQ05061.1"/>
    </source>
</evidence>
<evidence type="ECO:0000313" key="2">
    <source>
        <dbReference type="Proteomes" id="UP000035017"/>
    </source>
</evidence>
<protein>
    <submittedName>
        <fullName evidence="1">Uncharacterized protein</fullName>
    </submittedName>
</protein>
<dbReference type="EMBL" id="JXQV01000003">
    <property type="protein sequence ID" value="KIQ05061.1"/>
    <property type="molecule type" value="Genomic_DNA"/>
</dbReference>
<dbReference type="Proteomes" id="UP000035017">
    <property type="component" value="Unassembled WGS sequence"/>
</dbReference>
<dbReference type="AlphaFoldDB" id="A0A0D0KYG2"/>
<comment type="caution">
    <text evidence="1">The sequence shown here is derived from an EMBL/GenBank/DDBJ whole genome shotgun (WGS) entry which is preliminary data.</text>
</comment>